<gene>
    <name evidence="3" type="ORF">GGH94_000848</name>
</gene>
<evidence type="ECO:0000256" key="2">
    <source>
        <dbReference type="SAM" id="Phobius"/>
    </source>
</evidence>
<reference evidence="3" key="1">
    <citation type="submission" date="2022-07" db="EMBL/GenBank/DDBJ databases">
        <title>Phylogenomic reconstructions and comparative analyses of Kickxellomycotina fungi.</title>
        <authorList>
            <person name="Reynolds N.K."/>
            <person name="Stajich J.E."/>
            <person name="Barry K."/>
            <person name="Grigoriev I.V."/>
            <person name="Crous P."/>
            <person name="Smith M.E."/>
        </authorList>
    </citation>
    <scope>NUCLEOTIDE SEQUENCE</scope>
    <source>
        <strain evidence="3">RSA 476</strain>
    </source>
</reference>
<name>A0A9W8M5I5_9FUNG</name>
<evidence type="ECO:0000313" key="3">
    <source>
        <dbReference type="EMBL" id="KAJ2867459.1"/>
    </source>
</evidence>
<keyword evidence="2" id="KW-0472">Membrane</keyword>
<feature type="transmembrane region" description="Helical" evidence="2">
    <location>
        <begin position="516"/>
        <end position="538"/>
    </location>
</feature>
<keyword evidence="2" id="KW-1133">Transmembrane helix</keyword>
<feature type="transmembrane region" description="Helical" evidence="2">
    <location>
        <begin position="454"/>
        <end position="473"/>
    </location>
</feature>
<feature type="transmembrane region" description="Helical" evidence="2">
    <location>
        <begin position="485"/>
        <end position="504"/>
    </location>
</feature>
<sequence>MKSDSSTGGGGSGYDARQYHHITSGDVGLRHSVSAVSMSGYTGGGALSPASVVNSGSSSTGGRGSSDGDCETVGSDNSGGSRTPSYFEMGARPVLASVEHSTLGMRRRKQRRWWWNMCMAGRRMAGEENIPFLTLLLLRMTSTTASELVLAGRWRQLRRYIVHPRTVSVLGGLAMIAPGVGFTVLEKALADDLDFHFPCFLQILIQAMTSVILELSTGRHGFFCRGDTGSNNSDSVRTARLVPLAALYAASMLLAHCSRQLQSVHGTYLVAQSALPIVVLVMMGSAAVSYQNFHSRSPLKQQDDAEYVPSLMRFLRRSASQLIGKGRSSLGWTPEQMADSVVGPSTSDSDGNGYSSNSSNADSQESECYGVACTARWVAIPVAIGAAVAAWTPAYSLALIPVHSGSGPWGMSSFVWARSLLSAAVSIAGVLVKAQLLVATSRQLSSAPMSAARLLRHLAPLCMLVALVLWPVVGTPVDAIEALTPRILFSALGVAALGALANIARVAMLQAPVSDGVLGVAVLTQTRALTCLAIGWWAYGYLHWSLQTAGFALAVASTALWSVLRLCLPLHSRTPAIVVSAHSYRPPRSRKLSSASTMGWDAIV</sequence>
<feature type="region of interest" description="Disordered" evidence="1">
    <location>
        <begin position="51"/>
        <end position="84"/>
    </location>
</feature>
<feature type="compositionally biased region" description="Polar residues" evidence="1">
    <location>
        <begin position="74"/>
        <end position="84"/>
    </location>
</feature>
<evidence type="ECO:0000256" key="1">
    <source>
        <dbReference type="SAM" id="MobiDB-lite"/>
    </source>
</evidence>
<proteinExistence type="predicted"/>
<comment type="caution">
    <text evidence="3">The sequence shown here is derived from an EMBL/GenBank/DDBJ whole genome shotgun (WGS) entry which is preliminary data.</text>
</comment>
<evidence type="ECO:0000313" key="4">
    <source>
        <dbReference type="Proteomes" id="UP001140074"/>
    </source>
</evidence>
<feature type="transmembrane region" description="Helical" evidence="2">
    <location>
        <begin position="544"/>
        <end position="564"/>
    </location>
</feature>
<accession>A0A9W8M5I5</accession>
<keyword evidence="2" id="KW-0812">Transmembrane</keyword>
<feature type="transmembrane region" description="Helical" evidence="2">
    <location>
        <begin position="238"/>
        <end position="256"/>
    </location>
</feature>
<feature type="transmembrane region" description="Helical" evidence="2">
    <location>
        <begin position="377"/>
        <end position="395"/>
    </location>
</feature>
<feature type="region of interest" description="Disordered" evidence="1">
    <location>
        <begin position="341"/>
        <end position="364"/>
    </location>
</feature>
<dbReference type="AlphaFoldDB" id="A0A9W8M5I5"/>
<protein>
    <submittedName>
        <fullName evidence="3">Uncharacterized protein</fullName>
    </submittedName>
</protein>
<feature type="transmembrane region" description="Helical" evidence="2">
    <location>
        <begin position="415"/>
        <end position="434"/>
    </location>
</feature>
<organism evidence="3 4">
    <name type="scientific">Coemansia aciculifera</name>
    <dbReference type="NCBI Taxonomy" id="417176"/>
    <lineage>
        <taxon>Eukaryota</taxon>
        <taxon>Fungi</taxon>
        <taxon>Fungi incertae sedis</taxon>
        <taxon>Zoopagomycota</taxon>
        <taxon>Kickxellomycotina</taxon>
        <taxon>Kickxellomycetes</taxon>
        <taxon>Kickxellales</taxon>
        <taxon>Kickxellaceae</taxon>
        <taxon>Coemansia</taxon>
    </lineage>
</organism>
<feature type="transmembrane region" description="Helical" evidence="2">
    <location>
        <begin position="268"/>
        <end position="290"/>
    </location>
</feature>
<feature type="compositionally biased region" description="Low complexity" evidence="1">
    <location>
        <begin position="345"/>
        <end position="363"/>
    </location>
</feature>
<dbReference type="EMBL" id="JANBUY010000018">
    <property type="protein sequence ID" value="KAJ2867459.1"/>
    <property type="molecule type" value="Genomic_DNA"/>
</dbReference>
<feature type="transmembrane region" description="Helical" evidence="2">
    <location>
        <begin position="195"/>
        <end position="217"/>
    </location>
</feature>
<dbReference type="Proteomes" id="UP001140074">
    <property type="component" value="Unassembled WGS sequence"/>
</dbReference>
<keyword evidence="4" id="KW-1185">Reference proteome</keyword>
<feature type="transmembrane region" description="Helical" evidence="2">
    <location>
        <begin position="162"/>
        <end position="183"/>
    </location>
</feature>